<proteinExistence type="predicted"/>
<dbReference type="EMBL" id="UINC01005064">
    <property type="protein sequence ID" value="SVA18820.1"/>
    <property type="molecule type" value="Genomic_DNA"/>
</dbReference>
<feature type="transmembrane region" description="Helical" evidence="1">
    <location>
        <begin position="115"/>
        <end position="142"/>
    </location>
</feature>
<protein>
    <submittedName>
        <fullName evidence="2">Uncharacterized protein</fullName>
    </submittedName>
</protein>
<feature type="transmembrane region" description="Helical" evidence="1">
    <location>
        <begin position="20"/>
        <end position="42"/>
    </location>
</feature>
<reference evidence="2" key="1">
    <citation type="submission" date="2018-05" db="EMBL/GenBank/DDBJ databases">
        <authorList>
            <person name="Lanie J.A."/>
            <person name="Ng W.-L."/>
            <person name="Kazmierczak K.M."/>
            <person name="Andrzejewski T.M."/>
            <person name="Davidsen T.M."/>
            <person name="Wayne K.J."/>
            <person name="Tettelin H."/>
            <person name="Glass J.I."/>
            <person name="Rusch D."/>
            <person name="Podicherti R."/>
            <person name="Tsui H.-C.T."/>
            <person name="Winkler M.E."/>
        </authorList>
    </citation>
    <scope>NUCLEOTIDE SEQUENCE</scope>
</reference>
<organism evidence="2">
    <name type="scientific">marine metagenome</name>
    <dbReference type="NCBI Taxonomy" id="408172"/>
    <lineage>
        <taxon>unclassified sequences</taxon>
        <taxon>metagenomes</taxon>
        <taxon>ecological metagenomes</taxon>
    </lineage>
</organism>
<accession>A0A381TS23</accession>
<gene>
    <name evidence="2" type="ORF">METZ01_LOCUS71674</name>
</gene>
<sequence length="143" mass="16344">MKLDNSPLVIFLTTAALTTLVTDFSIALLVNIPVYLIAQIWFHMTKMRIIRERGYYNVFWKVEEALTATLPQGARPPKSETIISIFTMLGMLGMVYMFVHLTFLHSDQLWFLESIAFLGALLTIGIIWMIDIIVTVIGRIIYS</sequence>
<keyword evidence="1" id="KW-1133">Transmembrane helix</keyword>
<evidence type="ECO:0000256" key="1">
    <source>
        <dbReference type="SAM" id="Phobius"/>
    </source>
</evidence>
<keyword evidence="1" id="KW-0472">Membrane</keyword>
<evidence type="ECO:0000313" key="2">
    <source>
        <dbReference type="EMBL" id="SVA18820.1"/>
    </source>
</evidence>
<name>A0A381TS23_9ZZZZ</name>
<dbReference type="AlphaFoldDB" id="A0A381TS23"/>
<feature type="transmembrane region" description="Helical" evidence="1">
    <location>
        <begin position="82"/>
        <end position="103"/>
    </location>
</feature>
<keyword evidence="1" id="KW-0812">Transmembrane</keyword>